<proteinExistence type="inferred from homology"/>
<evidence type="ECO:0000313" key="6">
    <source>
        <dbReference type="Proteomes" id="UP000681425"/>
    </source>
</evidence>
<evidence type="ECO:0000256" key="2">
    <source>
        <dbReference type="PIRSR" id="PIRSR605511-1"/>
    </source>
</evidence>
<dbReference type="RefSeq" id="WP_212609273.1">
    <property type="nucleotide sequence ID" value="NZ_CP073910.1"/>
</dbReference>
<dbReference type="Pfam" id="PF08450">
    <property type="entry name" value="SGL"/>
    <property type="match status" value="1"/>
</dbReference>
<comment type="cofactor">
    <cofactor evidence="3">
        <name>Zn(2+)</name>
        <dbReference type="ChEBI" id="CHEBI:29105"/>
    </cofactor>
    <text evidence="3">Binds 1 divalent metal cation per subunit.</text>
</comment>
<feature type="domain" description="SMP-30/Gluconolactonase/LRE-like region" evidence="4">
    <location>
        <begin position="22"/>
        <end position="263"/>
    </location>
</feature>
<dbReference type="GO" id="GO:0019853">
    <property type="term" value="P:L-ascorbic acid biosynthetic process"/>
    <property type="evidence" value="ECO:0007669"/>
    <property type="project" value="TreeGrafter"/>
</dbReference>
<dbReference type="GO" id="GO:0004341">
    <property type="term" value="F:gluconolactonase activity"/>
    <property type="evidence" value="ECO:0007669"/>
    <property type="project" value="TreeGrafter"/>
</dbReference>
<keyword evidence="6" id="KW-1185">Reference proteome</keyword>
<dbReference type="PANTHER" id="PTHR10907:SF47">
    <property type="entry name" value="REGUCALCIN"/>
    <property type="match status" value="1"/>
</dbReference>
<dbReference type="SUPFAM" id="SSF63829">
    <property type="entry name" value="Calcium-dependent phosphotriesterase"/>
    <property type="match status" value="1"/>
</dbReference>
<evidence type="ECO:0000313" key="5">
    <source>
        <dbReference type="EMBL" id="QUT05758.1"/>
    </source>
</evidence>
<dbReference type="Gene3D" id="2.120.10.30">
    <property type="entry name" value="TolB, C-terminal domain"/>
    <property type="match status" value="1"/>
</dbReference>
<keyword evidence="3" id="KW-0479">Metal-binding</keyword>
<dbReference type="AlphaFoldDB" id="A0A975Q1U8"/>
<feature type="active site" description="Proton donor/acceptor" evidence="2">
    <location>
        <position position="204"/>
    </location>
</feature>
<evidence type="ECO:0000256" key="1">
    <source>
        <dbReference type="ARBA" id="ARBA00008853"/>
    </source>
</evidence>
<dbReference type="InterPro" id="IPR011042">
    <property type="entry name" value="6-blade_b-propeller_TolB-like"/>
</dbReference>
<feature type="binding site" evidence="3">
    <location>
        <position position="24"/>
    </location>
    <ligand>
        <name>a divalent metal cation</name>
        <dbReference type="ChEBI" id="CHEBI:60240"/>
    </ligand>
</feature>
<feature type="binding site" evidence="3">
    <location>
        <position position="108"/>
    </location>
    <ligand>
        <name>substrate</name>
    </ligand>
</feature>
<dbReference type="GO" id="GO:0005509">
    <property type="term" value="F:calcium ion binding"/>
    <property type="evidence" value="ECO:0007669"/>
    <property type="project" value="TreeGrafter"/>
</dbReference>
<dbReference type="PANTHER" id="PTHR10907">
    <property type="entry name" value="REGUCALCIN"/>
    <property type="match status" value="1"/>
</dbReference>
<gene>
    <name evidence="5" type="ORF">KFK14_22935</name>
</gene>
<reference evidence="5" key="1">
    <citation type="submission" date="2021-04" db="EMBL/GenBank/DDBJ databases">
        <title>Isolation of p-tert-butylphenol degrading bacteria Sphingobium phenoxybenzoativorans Tas13 from active sludge.</title>
        <authorList>
            <person name="Li Y."/>
        </authorList>
    </citation>
    <scope>NUCLEOTIDE SEQUENCE</scope>
    <source>
        <strain evidence="5">Tas13</strain>
    </source>
</reference>
<protein>
    <submittedName>
        <fullName evidence="5">SMP-30/gluconolactonase/LRE family protein</fullName>
    </submittedName>
</protein>
<feature type="binding site" evidence="3">
    <location>
        <position position="154"/>
    </location>
    <ligand>
        <name>a divalent metal cation</name>
        <dbReference type="ChEBI" id="CHEBI:60240"/>
    </ligand>
</feature>
<dbReference type="InterPro" id="IPR013658">
    <property type="entry name" value="SGL"/>
</dbReference>
<keyword evidence="3" id="KW-0862">Zinc</keyword>
<sequence>MLLQTVELNASLEVVADIGNDLGEGPIWDDVTGTLVFVDSNVGRVHRFDPATGGVSHVDVGPVIGAAIPRRSGGMVASSIDGLLAVASTGDTRLLVPIEQDKPNHRMNDAKCDSRGRLLSGTLSMPFERGASALYRVDPDLSLHHVLPGVTVSNGIAWSPDETRLYYVDTSTRGIDCFDYDIETGEISGRRRFVDVDRADGFPDGITVDAEGHVWLALYKGGKVNRYDPAGRLVGQVTLPVTCVTSCNFGGEGLKDLYITTARHGLSEEELAGQPHAGALFRCRPGVSGLPSYFFAG</sequence>
<dbReference type="Proteomes" id="UP000681425">
    <property type="component" value="Chromosome"/>
</dbReference>
<evidence type="ECO:0000259" key="4">
    <source>
        <dbReference type="Pfam" id="PF08450"/>
    </source>
</evidence>
<dbReference type="EMBL" id="CP073910">
    <property type="protein sequence ID" value="QUT05758.1"/>
    <property type="molecule type" value="Genomic_DNA"/>
</dbReference>
<organism evidence="5 6">
    <name type="scientific">Sphingobium phenoxybenzoativorans</name>
    <dbReference type="NCBI Taxonomy" id="1592790"/>
    <lineage>
        <taxon>Bacteria</taxon>
        <taxon>Pseudomonadati</taxon>
        <taxon>Pseudomonadota</taxon>
        <taxon>Alphaproteobacteria</taxon>
        <taxon>Sphingomonadales</taxon>
        <taxon>Sphingomonadaceae</taxon>
        <taxon>Sphingobium</taxon>
    </lineage>
</organism>
<dbReference type="InterPro" id="IPR005511">
    <property type="entry name" value="SMP-30"/>
</dbReference>
<name>A0A975Q1U8_9SPHN</name>
<accession>A0A975Q1U8</accession>
<feature type="binding site" evidence="3">
    <location>
        <position position="106"/>
    </location>
    <ligand>
        <name>substrate</name>
    </ligand>
</feature>
<dbReference type="PRINTS" id="PR01790">
    <property type="entry name" value="SMP30FAMILY"/>
</dbReference>
<feature type="binding site" evidence="3">
    <location>
        <position position="204"/>
    </location>
    <ligand>
        <name>a divalent metal cation</name>
        <dbReference type="ChEBI" id="CHEBI:60240"/>
    </ligand>
</feature>
<dbReference type="KEGG" id="spph:KFK14_22935"/>
<comment type="similarity">
    <text evidence="1">Belongs to the SMP-30/CGR1 family.</text>
</comment>
<evidence type="ECO:0000256" key="3">
    <source>
        <dbReference type="PIRSR" id="PIRSR605511-2"/>
    </source>
</evidence>